<dbReference type="AlphaFoldDB" id="A0A6F8YRR4"/>
<gene>
    <name evidence="2" type="ORF">Psuf_061880</name>
</gene>
<protein>
    <submittedName>
        <fullName evidence="2">Peptidase</fullName>
    </submittedName>
</protein>
<accession>A0A6F8YRR4</accession>
<sequence length="579" mass="61630">MTPTPTAEQVAEAGTSYDWLTEAGGVLYWVESSPRLGGAAVMGWQVAPHSEVRRLAPPAGSVGSGLHAYGGMPYAVLPSGTAVVDGSTGQISGGAARTDSGHVYGDLAGGAEELLCVREDDLGDELVAVDLATAGSRVLRSSDGFFASPRARTGRLAWVRWDRDVMPWDSCEVWAADYRPGGQLGEPVHVAGGRGESAFQPVWAEDGSLYFMSDRTGWWNLYRWHGGRVQAVAAMAAECAAAPWESGYANYVLLPGGRIGMTVQHGPRHGLVVVELGGEVRPVELPYTFIKPFLAAVGDRIALIGASPTRSQEIALAATDGSNRFEVIRPGTRPIDDEQLLSVPEVMRVGEVTVLFYPPAQPDGPSPLIVRAHSGPTYGVDYRLDWEVQFFTARGFAVADVDYRGSTGYGRAFRKALDGRWGTVDVEDCRNTALHLIATGRARKGAVFISGASAGGYTALRAVSEPDGPFSLAVARSAIVDPSRWTRTAPRFQRPHAAALTHSRAKILPQDIKRPVLLVHGDRDEVAPIDDVTELAGGLPDGRLLRLDGVGHYLSGAALAAALEAELDAYRAVLKDSAG</sequence>
<dbReference type="InterPro" id="IPR011042">
    <property type="entry name" value="6-blade_b-propeller_TolB-like"/>
</dbReference>
<dbReference type="InterPro" id="IPR001375">
    <property type="entry name" value="Peptidase_S9_cat"/>
</dbReference>
<keyword evidence="3" id="KW-1185">Reference proteome</keyword>
<evidence type="ECO:0000313" key="2">
    <source>
        <dbReference type="EMBL" id="BCB88875.1"/>
    </source>
</evidence>
<dbReference type="GO" id="GO:0006508">
    <property type="term" value="P:proteolysis"/>
    <property type="evidence" value="ECO:0007669"/>
    <property type="project" value="InterPro"/>
</dbReference>
<dbReference type="InterPro" id="IPR029058">
    <property type="entry name" value="AB_hydrolase_fold"/>
</dbReference>
<dbReference type="SUPFAM" id="SSF53474">
    <property type="entry name" value="alpha/beta-Hydrolases"/>
    <property type="match status" value="1"/>
</dbReference>
<dbReference type="Pfam" id="PF00326">
    <property type="entry name" value="Peptidase_S9"/>
    <property type="match status" value="1"/>
</dbReference>
<dbReference type="Gene3D" id="2.120.10.30">
    <property type="entry name" value="TolB, C-terminal domain"/>
    <property type="match status" value="1"/>
</dbReference>
<dbReference type="GO" id="GO:0008236">
    <property type="term" value="F:serine-type peptidase activity"/>
    <property type="evidence" value="ECO:0007669"/>
    <property type="project" value="InterPro"/>
</dbReference>
<reference evidence="2 3" key="2">
    <citation type="submission" date="2020-03" db="EMBL/GenBank/DDBJ databases">
        <authorList>
            <person name="Ichikawa N."/>
            <person name="Kimura A."/>
            <person name="Kitahashi Y."/>
            <person name="Uohara A."/>
        </authorList>
    </citation>
    <scope>NUCLEOTIDE SEQUENCE [LARGE SCALE GENOMIC DNA]</scope>
    <source>
        <strain evidence="2 3">NBRC 105367</strain>
    </source>
</reference>
<dbReference type="SUPFAM" id="SSF82171">
    <property type="entry name" value="DPP6 N-terminal domain-like"/>
    <property type="match status" value="1"/>
</dbReference>
<feature type="domain" description="Peptidase S9 prolyl oligopeptidase catalytic" evidence="1">
    <location>
        <begin position="383"/>
        <end position="536"/>
    </location>
</feature>
<dbReference type="PANTHER" id="PTHR43056">
    <property type="entry name" value="PEPTIDASE S9 PROLYL OLIGOPEPTIDASE"/>
    <property type="match status" value="1"/>
</dbReference>
<organism evidence="2 3">
    <name type="scientific">Phytohabitans suffuscus</name>
    <dbReference type="NCBI Taxonomy" id="624315"/>
    <lineage>
        <taxon>Bacteria</taxon>
        <taxon>Bacillati</taxon>
        <taxon>Actinomycetota</taxon>
        <taxon>Actinomycetes</taxon>
        <taxon>Micromonosporales</taxon>
        <taxon>Micromonosporaceae</taxon>
    </lineage>
</organism>
<name>A0A6F8YRR4_9ACTN</name>
<dbReference type="PANTHER" id="PTHR43056:SF5">
    <property type="entry name" value="PEPTIDASE S9 PROLYL OLIGOPEPTIDASE CATALYTIC DOMAIN-CONTAINING PROTEIN"/>
    <property type="match status" value="1"/>
</dbReference>
<proteinExistence type="predicted"/>
<evidence type="ECO:0000259" key="1">
    <source>
        <dbReference type="Pfam" id="PF00326"/>
    </source>
</evidence>
<dbReference type="InterPro" id="IPR050585">
    <property type="entry name" value="Xaa-Pro_dipeptidyl-ppase/CocE"/>
</dbReference>
<dbReference type="EMBL" id="AP022871">
    <property type="protein sequence ID" value="BCB88875.1"/>
    <property type="molecule type" value="Genomic_DNA"/>
</dbReference>
<reference evidence="2 3" key="1">
    <citation type="submission" date="2020-03" db="EMBL/GenBank/DDBJ databases">
        <title>Whole genome shotgun sequence of Phytohabitans suffuscus NBRC 105367.</title>
        <authorList>
            <person name="Komaki H."/>
            <person name="Tamura T."/>
        </authorList>
    </citation>
    <scope>NUCLEOTIDE SEQUENCE [LARGE SCALE GENOMIC DNA]</scope>
    <source>
        <strain evidence="2 3">NBRC 105367</strain>
    </source>
</reference>
<evidence type="ECO:0000313" key="3">
    <source>
        <dbReference type="Proteomes" id="UP000503011"/>
    </source>
</evidence>
<dbReference type="Gene3D" id="3.40.50.1820">
    <property type="entry name" value="alpha/beta hydrolase"/>
    <property type="match status" value="1"/>
</dbReference>
<dbReference type="Proteomes" id="UP000503011">
    <property type="component" value="Chromosome"/>
</dbReference>
<dbReference type="KEGG" id="psuu:Psuf_061880"/>